<dbReference type="OrthoDB" id="1449378at2"/>
<feature type="transmembrane region" description="Helical" evidence="1">
    <location>
        <begin position="6"/>
        <end position="30"/>
    </location>
</feature>
<protein>
    <submittedName>
        <fullName evidence="2">Uncharacterized protein</fullName>
    </submittedName>
</protein>
<name>G8R321_OWEHD</name>
<reference evidence="2 3" key="1">
    <citation type="journal article" date="2012" name="Stand. Genomic Sci.">
        <title>Genome sequence of the orange-pigmented seawater bacterium Owenweeksia hongkongensis type strain (UST20020801(T)).</title>
        <authorList>
            <person name="Riedel T."/>
            <person name="Held B."/>
            <person name="Nolan M."/>
            <person name="Lucas S."/>
            <person name="Lapidus A."/>
            <person name="Tice H."/>
            <person name="Del Rio T.G."/>
            <person name="Cheng J.F."/>
            <person name="Han C."/>
            <person name="Tapia R."/>
            <person name="Goodwin L.A."/>
            <person name="Pitluck S."/>
            <person name="Liolios K."/>
            <person name="Mavromatis K."/>
            <person name="Pagani I."/>
            <person name="Ivanova N."/>
            <person name="Mikhailova N."/>
            <person name="Pati A."/>
            <person name="Chen A."/>
            <person name="Palaniappan K."/>
            <person name="Rohde M."/>
            <person name="Tindall B.J."/>
            <person name="Detter J.C."/>
            <person name="Goker M."/>
            <person name="Woyke T."/>
            <person name="Bristow J."/>
            <person name="Eisen J.A."/>
            <person name="Markowitz V."/>
            <person name="Hugenholtz P."/>
            <person name="Klenk H.P."/>
            <person name="Kyrpides N.C."/>
        </authorList>
    </citation>
    <scope>NUCLEOTIDE SEQUENCE</scope>
    <source>
        <strain evidence="3">DSM 17368 / JCM 12287 / NRRL B-23963</strain>
    </source>
</reference>
<proteinExistence type="predicted"/>
<dbReference type="STRING" id="926562.Oweho_2039"/>
<gene>
    <name evidence="2" type="ordered locus">Oweho_2039</name>
</gene>
<feature type="transmembrane region" description="Helical" evidence="1">
    <location>
        <begin position="80"/>
        <end position="103"/>
    </location>
</feature>
<dbReference type="KEGG" id="oho:Oweho_2039"/>
<dbReference type="PATRIC" id="fig|926562.3.peg.2049"/>
<dbReference type="RefSeq" id="WP_014202367.1">
    <property type="nucleotide sequence ID" value="NC_016599.1"/>
</dbReference>
<feature type="transmembrane region" description="Helical" evidence="1">
    <location>
        <begin position="42"/>
        <end position="60"/>
    </location>
</feature>
<evidence type="ECO:0000313" key="3">
    <source>
        <dbReference type="Proteomes" id="UP000005631"/>
    </source>
</evidence>
<evidence type="ECO:0000256" key="1">
    <source>
        <dbReference type="SAM" id="Phobius"/>
    </source>
</evidence>
<keyword evidence="1" id="KW-0812">Transmembrane</keyword>
<keyword evidence="1" id="KW-1133">Transmembrane helix</keyword>
<accession>G8R321</accession>
<evidence type="ECO:0000313" key="2">
    <source>
        <dbReference type="EMBL" id="AEV33015.1"/>
    </source>
</evidence>
<dbReference type="AlphaFoldDB" id="G8R321"/>
<keyword evidence="1" id="KW-0472">Membrane</keyword>
<keyword evidence="3" id="KW-1185">Reference proteome</keyword>
<dbReference type="EMBL" id="CP003156">
    <property type="protein sequence ID" value="AEV33015.1"/>
    <property type="molecule type" value="Genomic_DNA"/>
</dbReference>
<dbReference type="HOGENOM" id="CLU_141000_0_0_10"/>
<dbReference type="Proteomes" id="UP000005631">
    <property type="component" value="Chromosome"/>
</dbReference>
<organism evidence="2 3">
    <name type="scientific">Owenweeksia hongkongensis (strain DSM 17368 / CIP 108786 / JCM 12287 / NRRL B-23963 / UST20020801)</name>
    <dbReference type="NCBI Taxonomy" id="926562"/>
    <lineage>
        <taxon>Bacteria</taxon>
        <taxon>Pseudomonadati</taxon>
        <taxon>Bacteroidota</taxon>
        <taxon>Flavobacteriia</taxon>
        <taxon>Flavobacteriales</taxon>
        <taxon>Owenweeksiaceae</taxon>
        <taxon>Owenweeksia</taxon>
    </lineage>
</organism>
<sequence length="113" mass="11679">MNETIINIGIYASYALIAIGIIAILIFGVAQIAGNPKAAKSALFGIVGLAVVSGLAYVLSTGSDATGMYAKLDVTEGSSHMVGAGLYAFYILMALAVLSIIYVEITRLFSKNG</sequence>